<keyword evidence="3" id="KW-1185">Reference proteome</keyword>
<dbReference type="Proteomes" id="UP000004259">
    <property type="component" value="Unassembled WGS sequence"/>
</dbReference>
<dbReference type="STRING" id="246199.CUS_5385"/>
<organism evidence="2 3">
    <name type="scientific">Ruminococcus albus 8</name>
    <dbReference type="NCBI Taxonomy" id="246199"/>
    <lineage>
        <taxon>Bacteria</taxon>
        <taxon>Bacillati</taxon>
        <taxon>Bacillota</taxon>
        <taxon>Clostridia</taxon>
        <taxon>Eubacteriales</taxon>
        <taxon>Oscillospiraceae</taxon>
        <taxon>Ruminococcus</taxon>
    </lineage>
</organism>
<dbReference type="EMBL" id="ADKM02000135">
    <property type="protein sequence ID" value="EGC01088.1"/>
    <property type="molecule type" value="Genomic_DNA"/>
</dbReference>
<evidence type="ECO:0000313" key="2">
    <source>
        <dbReference type="EMBL" id="EGC01088.1"/>
    </source>
</evidence>
<keyword evidence="1" id="KW-0812">Transmembrane</keyword>
<dbReference type="PANTHER" id="PTHR37804:SF1">
    <property type="entry name" value="CDAA REGULATORY PROTEIN CDAR"/>
    <property type="match status" value="1"/>
</dbReference>
<dbReference type="InterPro" id="IPR053154">
    <property type="entry name" value="c-di-AMP_regulator"/>
</dbReference>
<sequence>MEEVNGKKNEKNSKRIKLIKDKGTDFSMRILAFIVAVISWFIMSITQFPTINKTITGVHVDFSMNGTTAEEKGLTALNYKDITVDVEIKGMNYEIGTYTENDLIATVNLDDVTKEGKYSLDIDVRSSHSTDRCTVVSVSPSKIDVDFDRITQKTIEVTPEAPLITAQEGYTLKETSVSPKEITVEGPKNELDQISRVTARIAKSKKLGEDETIAADDIVFYDENDKKVDMNKITVKDSDSFKVNFVIYKKKQLNLKVNITGAPDDFDISSLPMILSQDSVSVITPHLDEPESEEVTLGNIALSSIDLSKTFSFNIPLATGEINTSGDDTVIVRFDDKGYKSATFTLDADNIELKSAPQSFVSEVDNARLPNVVLYGPEDVIDSLTDEDIHATVLLSDVKSTGSYTKEAKIYAEGQDKVWSFGTNEVQVTVAVPKTSDDSSDADSSAAE</sequence>
<feature type="transmembrane region" description="Helical" evidence="1">
    <location>
        <begin position="26"/>
        <end position="43"/>
    </location>
</feature>
<dbReference type="RefSeq" id="WP_002853567.1">
    <property type="nucleotide sequence ID" value="NZ_ADKM02000135.1"/>
</dbReference>
<dbReference type="Gene3D" id="2.170.120.30">
    <property type="match status" value="2"/>
</dbReference>
<dbReference type="PANTHER" id="PTHR37804">
    <property type="entry name" value="CDAA REGULATORY PROTEIN CDAR"/>
    <property type="match status" value="1"/>
</dbReference>
<dbReference type="Gene3D" id="2.170.120.40">
    <property type="entry name" value="YbbR-like domain"/>
    <property type="match status" value="1"/>
</dbReference>
<dbReference type="AlphaFoldDB" id="E9SI20"/>
<dbReference type="eggNOG" id="COG4856">
    <property type="taxonomic scope" value="Bacteria"/>
</dbReference>
<gene>
    <name evidence="2" type="ORF">CUS_5385</name>
</gene>
<proteinExistence type="predicted"/>
<evidence type="ECO:0000256" key="1">
    <source>
        <dbReference type="SAM" id="Phobius"/>
    </source>
</evidence>
<comment type="caution">
    <text evidence="2">The sequence shown here is derived from an EMBL/GenBank/DDBJ whole genome shotgun (WGS) entry which is preliminary data.</text>
</comment>
<name>E9SI20_RUMAL</name>
<dbReference type="OrthoDB" id="1815931at2"/>
<evidence type="ECO:0000313" key="3">
    <source>
        <dbReference type="Proteomes" id="UP000004259"/>
    </source>
</evidence>
<accession>E9SI20</accession>
<protein>
    <submittedName>
        <fullName evidence="2">YbbR-like protein</fullName>
    </submittedName>
</protein>
<keyword evidence="1" id="KW-0472">Membrane</keyword>
<dbReference type="InterPro" id="IPR012505">
    <property type="entry name" value="YbbR"/>
</dbReference>
<reference evidence="2 3" key="1">
    <citation type="submission" date="2011-02" db="EMBL/GenBank/DDBJ databases">
        <authorList>
            <person name="Nelson K.E."/>
            <person name="Sutton G."/>
            <person name="Torralba M."/>
            <person name="Durkin S."/>
            <person name="Harkins D."/>
            <person name="Montgomery R."/>
            <person name="Ziemer C."/>
            <person name="Klaassens E."/>
            <person name="Ocuiv P."/>
            <person name="Morrison M."/>
        </authorList>
    </citation>
    <scope>NUCLEOTIDE SEQUENCE [LARGE SCALE GENOMIC DNA]</scope>
    <source>
        <strain evidence="2 3">8</strain>
    </source>
</reference>
<keyword evidence="1" id="KW-1133">Transmembrane helix</keyword>
<dbReference type="Pfam" id="PF07949">
    <property type="entry name" value="YbbR"/>
    <property type="match status" value="1"/>
</dbReference>